<name>A0AAV1SGT4_9ROSI</name>
<dbReference type="Gene3D" id="2.60.120.200">
    <property type="match status" value="1"/>
</dbReference>
<dbReference type="Proteomes" id="UP001314170">
    <property type="component" value="Unassembled WGS sequence"/>
</dbReference>
<organism evidence="3 4">
    <name type="scientific">Dovyalis caffra</name>
    <dbReference type="NCBI Taxonomy" id="77055"/>
    <lineage>
        <taxon>Eukaryota</taxon>
        <taxon>Viridiplantae</taxon>
        <taxon>Streptophyta</taxon>
        <taxon>Embryophyta</taxon>
        <taxon>Tracheophyta</taxon>
        <taxon>Spermatophyta</taxon>
        <taxon>Magnoliopsida</taxon>
        <taxon>eudicotyledons</taxon>
        <taxon>Gunneridae</taxon>
        <taxon>Pentapetalae</taxon>
        <taxon>rosids</taxon>
        <taxon>fabids</taxon>
        <taxon>Malpighiales</taxon>
        <taxon>Salicaceae</taxon>
        <taxon>Flacourtieae</taxon>
        <taxon>Dovyalis</taxon>
    </lineage>
</organism>
<comment type="caution">
    <text evidence="3">The sequence shown here is derived from an EMBL/GenBank/DDBJ whole genome shotgun (WGS) entry which is preliminary data.</text>
</comment>
<accession>A0AAV1SGT4</accession>
<evidence type="ECO:0000259" key="2">
    <source>
        <dbReference type="Pfam" id="PF08787"/>
    </source>
</evidence>
<dbReference type="InterPro" id="IPR013320">
    <property type="entry name" value="ConA-like_dom_sf"/>
</dbReference>
<sequence length="212" mass="23823">MASIILLTLMSLSLIQLMPYQAIADPTDGFTSLSLGSSNFIIHKPYDVSVSDRYSFQNGIHKLWVYSTDKPFMPGSNTKPRTEVRIQGYDYTSGVWQFEGYAYVPSGTTGVSIMQVFGGTSAATTMMLRVYNGALSYYRTPIVQNIYNRWFRVNVIHDVGASKVKVYIDGSLVHQANGNGASSHYFKFGVYTQDSPSNYMESRWRGIKVLRK</sequence>
<dbReference type="SUPFAM" id="SSF49899">
    <property type="entry name" value="Concanavalin A-like lectins/glucanases"/>
    <property type="match status" value="1"/>
</dbReference>
<evidence type="ECO:0000256" key="1">
    <source>
        <dbReference type="SAM" id="SignalP"/>
    </source>
</evidence>
<dbReference type="PANTHER" id="PTHR33681:SF4">
    <property type="entry name" value="OS12G0171100 PROTEIN"/>
    <property type="match status" value="1"/>
</dbReference>
<dbReference type="AlphaFoldDB" id="A0AAV1SGT4"/>
<evidence type="ECO:0000313" key="3">
    <source>
        <dbReference type="EMBL" id="CAK7350295.1"/>
    </source>
</evidence>
<protein>
    <recommendedName>
        <fullName evidence="2">Alginate lyase 2 domain-containing protein</fullName>
    </recommendedName>
</protein>
<dbReference type="EMBL" id="CAWUPB010001184">
    <property type="protein sequence ID" value="CAK7350295.1"/>
    <property type="molecule type" value="Genomic_DNA"/>
</dbReference>
<proteinExistence type="predicted"/>
<evidence type="ECO:0000313" key="4">
    <source>
        <dbReference type="Proteomes" id="UP001314170"/>
    </source>
</evidence>
<dbReference type="InterPro" id="IPR014895">
    <property type="entry name" value="Alginate_lyase_2"/>
</dbReference>
<feature type="domain" description="Alginate lyase 2" evidence="2">
    <location>
        <begin position="38"/>
        <end position="209"/>
    </location>
</feature>
<gene>
    <name evidence="3" type="ORF">DCAF_LOCUS23023</name>
</gene>
<feature type="chain" id="PRO_5043774263" description="Alginate lyase 2 domain-containing protein" evidence="1">
    <location>
        <begin position="25"/>
        <end position="212"/>
    </location>
</feature>
<keyword evidence="4" id="KW-1185">Reference proteome</keyword>
<dbReference type="Pfam" id="PF08787">
    <property type="entry name" value="Alginate_lyase2"/>
    <property type="match status" value="1"/>
</dbReference>
<keyword evidence="1" id="KW-0732">Signal</keyword>
<feature type="signal peptide" evidence="1">
    <location>
        <begin position="1"/>
        <end position="24"/>
    </location>
</feature>
<reference evidence="3 4" key="1">
    <citation type="submission" date="2024-01" db="EMBL/GenBank/DDBJ databases">
        <authorList>
            <person name="Waweru B."/>
        </authorList>
    </citation>
    <scope>NUCLEOTIDE SEQUENCE [LARGE SCALE GENOMIC DNA]</scope>
</reference>
<dbReference type="PANTHER" id="PTHR33681">
    <property type="entry name" value="BINDING PROTEIN, PUTATIVE, EXPRESSED-RELATED"/>
    <property type="match status" value="1"/>
</dbReference>